<organism evidence="14">
    <name type="scientific">Caulacanthus okamurae</name>
    <dbReference type="NCBI Taxonomy" id="152008"/>
    <lineage>
        <taxon>Eukaryota</taxon>
        <taxon>Rhodophyta</taxon>
        <taxon>Florideophyceae</taxon>
        <taxon>Rhodymeniophycidae</taxon>
        <taxon>Gigartinales</taxon>
        <taxon>Caulacanthaceae</taxon>
        <taxon>Caulacanthus</taxon>
    </lineage>
</organism>
<dbReference type="CDD" id="cd06503">
    <property type="entry name" value="ATP-synt_Fo_b"/>
    <property type="match status" value="1"/>
</dbReference>
<keyword evidence="14" id="KW-0934">Plastid</keyword>
<dbReference type="PANTHER" id="PTHR34264">
    <property type="entry name" value="ATP SYNTHASE SUBUNIT B, CHLOROPLASTIC"/>
    <property type="match status" value="1"/>
</dbReference>
<gene>
    <name evidence="11 14" type="primary">atpF</name>
</gene>
<comment type="subunit">
    <text evidence="11">F-type ATPases have 2 components, F(1) - the catalytic core - and F(0) - the membrane proton channel. F(1) has five subunits: alpha(3), beta(3), gamma(1), delta(1), epsilon(1). F(0) has four main subunits: a(1), b(1), b'(1) and c(10-14). The alpha and beta chains form an alternating ring which encloses part of the gamma chain. F(1) is attached to F(0) by a central stalk formed by the gamma and epsilon chains, while a peripheral stalk is formed by the delta, b and b' chains.</text>
</comment>
<keyword evidence="9 11" id="KW-0066">ATP synthesis</keyword>
<dbReference type="GeneID" id="54615705"/>
<comment type="function">
    <text evidence="11">Component of the F(0) channel, it forms part of the peripheral stalk, linking F(1) to F(0).</text>
</comment>
<evidence type="ECO:0000256" key="1">
    <source>
        <dbReference type="ARBA" id="ARBA00004167"/>
    </source>
</evidence>
<evidence type="ECO:0000256" key="9">
    <source>
        <dbReference type="ARBA" id="ARBA00023310"/>
    </source>
</evidence>
<dbReference type="HAMAP" id="MF_01398">
    <property type="entry name" value="ATP_synth_b_bprime"/>
    <property type="match status" value="1"/>
</dbReference>
<dbReference type="PANTHER" id="PTHR34264:SF3">
    <property type="entry name" value="ATP SYNTHASE SUBUNIT B, CHLOROPLASTIC"/>
    <property type="match status" value="1"/>
</dbReference>
<name>A0A6H1UAL0_9FLOR</name>
<keyword evidence="4 11" id="KW-0812">Transmembrane</keyword>
<keyword evidence="5 11" id="KW-0375">Hydrogen ion transport</keyword>
<accession>A0A6H1UAL0</accession>
<keyword evidence="14" id="KW-0150">Chloroplast</keyword>
<sequence>MKNLVRIFIIFAEHNTEQRISFNSNLLEANVFNILLLLFGLIYVLKQFLGSALSSRQNKVLSAIQESEERLKQANIRLEESEKQLAQTQIVIAQIKQEAELTSQKVRESILEQGKIDIERLVNTSKASITVAENQARQQIQQQIISLAISRVTIELQNRVTPLVQSEIADHSIMELGGKI</sequence>
<comment type="function">
    <text evidence="10 11">F(1)F(0) ATP synthase produces ATP from ADP in the presence of a proton or sodium gradient. F-type ATPases consist of two structural domains, F(1) containing the extramembraneous catalytic core and F(0) containing the membrane proton channel, linked together by a central stalk and a peripheral stalk. During catalysis, ATP synthesis in the catalytic domain of F(1) is coupled via a rotary mechanism of the central stalk subunits to proton translocation.</text>
</comment>
<evidence type="ECO:0000256" key="5">
    <source>
        <dbReference type="ARBA" id="ARBA00022781"/>
    </source>
</evidence>
<keyword evidence="11" id="KW-0793">Thylakoid</keyword>
<evidence type="ECO:0000256" key="10">
    <source>
        <dbReference type="ARBA" id="ARBA00025198"/>
    </source>
</evidence>
<evidence type="ECO:0000256" key="12">
    <source>
        <dbReference type="RuleBase" id="RU003848"/>
    </source>
</evidence>
<dbReference type="AlphaFoldDB" id="A0A6H1UAL0"/>
<evidence type="ECO:0000256" key="13">
    <source>
        <dbReference type="SAM" id="Coils"/>
    </source>
</evidence>
<dbReference type="GO" id="GO:0046933">
    <property type="term" value="F:proton-transporting ATP synthase activity, rotational mechanism"/>
    <property type="evidence" value="ECO:0007669"/>
    <property type="project" value="UniProtKB-UniRule"/>
</dbReference>
<keyword evidence="6 11" id="KW-1133">Transmembrane helix</keyword>
<evidence type="ECO:0000256" key="8">
    <source>
        <dbReference type="ARBA" id="ARBA00023136"/>
    </source>
</evidence>
<dbReference type="Pfam" id="PF00430">
    <property type="entry name" value="ATP-synt_B"/>
    <property type="match status" value="1"/>
</dbReference>
<keyword evidence="8 11" id="KW-0472">Membrane</keyword>
<keyword evidence="13" id="KW-0175">Coiled coil</keyword>
<evidence type="ECO:0000256" key="11">
    <source>
        <dbReference type="HAMAP-Rule" id="MF_01398"/>
    </source>
</evidence>
<keyword evidence="3 11" id="KW-0138">CF(0)</keyword>
<feature type="coiled-coil region" evidence="13">
    <location>
        <begin position="61"/>
        <end position="98"/>
    </location>
</feature>
<evidence type="ECO:0000313" key="14">
    <source>
        <dbReference type="EMBL" id="QIZ74709.1"/>
    </source>
</evidence>
<proteinExistence type="inferred from homology"/>
<protein>
    <recommendedName>
        <fullName evidence="11">ATP synthase subunit b, chloroplastic</fullName>
    </recommendedName>
    <alternativeName>
        <fullName evidence="11">ATP synthase F(0) sector subunit b</fullName>
    </alternativeName>
    <alternativeName>
        <fullName evidence="11">ATPase subunit I</fullName>
    </alternativeName>
</protein>
<reference evidence="14" key="1">
    <citation type="submission" date="2020-03" db="EMBL/GenBank/DDBJ databases">
        <title>Complete organellar genome analysis of the invasive marine red alga Caulacanthus okamurae (Caulacanthaceae, Rhodophyta) from Moss Landing, California, USA.</title>
        <authorList>
            <person name="Hughey J.R."/>
        </authorList>
    </citation>
    <scope>NUCLEOTIDE SEQUENCE</scope>
</reference>
<comment type="subcellular location">
    <subcellularLocation>
        <location evidence="1">Membrane</location>
        <topology evidence="1">Single-pass membrane protein</topology>
    </subcellularLocation>
    <subcellularLocation>
        <location evidence="11">Plastid</location>
        <location evidence="11">Chloroplast thylakoid membrane</location>
        <topology evidence="11">Single-pass membrane protein</topology>
    </subcellularLocation>
</comment>
<evidence type="ECO:0000256" key="7">
    <source>
        <dbReference type="ARBA" id="ARBA00023065"/>
    </source>
</evidence>
<feature type="transmembrane region" description="Helical" evidence="11">
    <location>
        <begin position="31"/>
        <end position="49"/>
    </location>
</feature>
<dbReference type="GO" id="GO:0045259">
    <property type="term" value="C:proton-transporting ATP synthase complex"/>
    <property type="evidence" value="ECO:0007669"/>
    <property type="project" value="UniProtKB-KW"/>
</dbReference>
<evidence type="ECO:0000256" key="4">
    <source>
        <dbReference type="ARBA" id="ARBA00022692"/>
    </source>
</evidence>
<dbReference type="InterPro" id="IPR002146">
    <property type="entry name" value="ATP_synth_b/b'su_bac/chlpt"/>
</dbReference>
<geneLocation type="chloroplast" evidence="14"/>
<keyword evidence="2 11" id="KW-0813">Transport</keyword>
<comment type="miscellaneous">
    <text evidence="11">In plastids the F-type ATPase is also known as CF(1)CF(0).</text>
</comment>
<evidence type="ECO:0000256" key="2">
    <source>
        <dbReference type="ARBA" id="ARBA00022448"/>
    </source>
</evidence>
<dbReference type="RefSeq" id="YP_009774092.1">
    <property type="nucleotide sequence ID" value="NC_047434.1"/>
</dbReference>
<dbReference type="EMBL" id="MT193838">
    <property type="protein sequence ID" value="QIZ74709.1"/>
    <property type="molecule type" value="Genomic_DNA"/>
</dbReference>
<evidence type="ECO:0000256" key="6">
    <source>
        <dbReference type="ARBA" id="ARBA00022989"/>
    </source>
</evidence>
<keyword evidence="7 11" id="KW-0406">Ion transport</keyword>
<evidence type="ECO:0000256" key="3">
    <source>
        <dbReference type="ARBA" id="ARBA00022547"/>
    </source>
</evidence>
<comment type="similarity">
    <text evidence="11 12">Belongs to the ATPase B chain family.</text>
</comment>
<dbReference type="GO" id="GO:0009535">
    <property type="term" value="C:chloroplast thylakoid membrane"/>
    <property type="evidence" value="ECO:0007669"/>
    <property type="project" value="UniProtKB-SubCell"/>
</dbReference>